<feature type="region of interest" description="Disordered" evidence="5">
    <location>
        <begin position="302"/>
        <end position="327"/>
    </location>
</feature>
<dbReference type="Gene3D" id="3.40.50.300">
    <property type="entry name" value="P-loop containing nucleotide triphosphate hydrolases"/>
    <property type="match status" value="1"/>
</dbReference>
<evidence type="ECO:0000313" key="7">
    <source>
        <dbReference type="EMBL" id="MBB2975765.1"/>
    </source>
</evidence>
<organism evidence="7 8">
    <name type="scientific">Microbacterium endophyticum</name>
    <dbReference type="NCBI Taxonomy" id="1526412"/>
    <lineage>
        <taxon>Bacteria</taxon>
        <taxon>Bacillati</taxon>
        <taxon>Actinomycetota</taxon>
        <taxon>Actinomycetes</taxon>
        <taxon>Micrococcales</taxon>
        <taxon>Microbacteriaceae</taxon>
        <taxon>Microbacterium</taxon>
    </lineage>
</organism>
<evidence type="ECO:0000256" key="4">
    <source>
        <dbReference type="ARBA" id="ARBA00022840"/>
    </source>
</evidence>
<evidence type="ECO:0000256" key="2">
    <source>
        <dbReference type="ARBA" id="ARBA00022448"/>
    </source>
</evidence>
<keyword evidence="8" id="KW-1185">Reference proteome</keyword>
<keyword evidence="3" id="KW-0547">Nucleotide-binding</keyword>
<evidence type="ECO:0000259" key="6">
    <source>
        <dbReference type="PROSITE" id="PS50893"/>
    </source>
</evidence>
<feature type="compositionally biased region" description="Acidic residues" evidence="5">
    <location>
        <begin position="317"/>
        <end position="327"/>
    </location>
</feature>
<dbReference type="InterPro" id="IPR027417">
    <property type="entry name" value="P-loop_NTPase"/>
</dbReference>
<reference evidence="7 8" key="1">
    <citation type="submission" date="2020-08" db="EMBL/GenBank/DDBJ databases">
        <title>Sequencing the genomes of 1000 actinobacteria strains.</title>
        <authorList>
            <person name="Klenk H.-P."/>
        </authorList>
    </citation>
    <scope>NUCLEOTIDE SEQUENCE [LARGE SCALE GENOMIC DNA]</scope>
    <source>
        <strain evidence="7 8">DSM 27099</strain>
    </source>
</reference>
<dbReference type="PANTHER" id="PTHR43335:SF4">
    <property type="entry name" value="ABC TRANSPORTER, ATP-BINDING PROTEIN"/>
    <property type="match status" value="1"/>
</dbReference>
<sequence length="327" mass="34304">MTDGQLLEFSGVTKRFGGITAVDNFQARIEPGVVTGFLGPNGAGKTTTLRVLLGLVAATSGSARIGGQDYKDIKNPLQTVGAVLEASSFHPGRSAANHLKVYARAAGIPLTRVDETLALVGLTEAAGRRVGGFSLGMRQRLGLAVALLGDPGVLILDEPSNGLDPEGIKWMRGFLRQLAREGRTVLMSSHLLAEIQQTADALLVISRGKLVYQGTLDDLVDPSEYATIVDSPDRAGLADALARENMPTEVLRTGFIVHDSDAASVGAVAARAGIALSSLQRRGPALEEVFLDLVSGVRVHPSGQDALSPEVALAPDEAPDTEEGEKR</sequence>
<dbReference type="PROSITE" id="PS50893">
    <property type="entry name" value="ABC_TRANSPORTER_2"/>
    <property type="match status" value="1"/>
</dbReference>
<dbReference type="PROSITE" id="PS00211">
    <property type="entry name" value="ABC_TRANSPORTER_1"/>
    <property type="match status" value="1"/>
</dbReference>
<dbReference type="EMBL" id="JACHWQ010000003">
    <property type="protein sequence ID" value="MBB2975765.1"/>
    <property type="molecule type" value="Genomic_DNA"/>
</dbReference>
<dbReference type="Pfam" id="PF00005">
    <property type="entry name" value="ABC_tran"/>
    <property type="match status" value="1"/>
</dbReference>
<keyword evidence="2" id="KW-0813">Transport</keyword>
<comment type="caution">
    <text evidence="7">The sequence shown here is derived from an EMBL/GenBank/DDBJ whole genome shotgun (WGS) entry which is preliminary data.</text>
</comment>
<comment type="similarity">
    <text evidence="1">Belongs to the ABC transporter superfamily.</text>
</comment>
<dbReference type="InterPro" id="IPR003593">
    <property type="entry name" value="AAA+_ATPase"/>
</dbReference>
<dbReference type="PANTHER" id="PTHR43335">
    <property type="entry name" value="ABC TRANSPORTER, ATP-BINDING PROTEIN"/>
    <property type="match status" value="1"/>
</dbReference>
<dbReference type="GO" id="GO:0016887">
    <property type="term" value="F:ATP hydrolysis activity"/>
    <property type="evidence" value="ECO:0007669"/>
    <property type="project" value="InterPro"/>
</dbReference>
<evidence type="ECO:0000256" key="1">
    <source>
        <dbReference type="ARBA" id="ARBA00005417"/>
    </source>
</evidence>
<dbReference type="RefSeq" id="WP_165141028.1">
    <property type="nucleotide sequence ID" value="NZ_CP049255.1"/>
</dbReference>
<name>A0A7W4V2S2_9MICO</name>
<protein>
    <submittedName>
        <fullName evidence="7">ABC-type multidrug transport system ATPase subunit</fullName>
    </submittedName>
</protein>
<dbReference type="AlphaFoldDB" id="A0A7W4V2S2"/>
<evidence type="ECO:0000256" key="3">
    <source>
        <dbReference type="ARBA" id="ARBA00022741"/>
    </source>
</evidence>
<dbReference type="GO" id="GO:0005524">
    <property type="term" value="F:ATP binding"/>
    <property type="evidence" value="ECO:0007669"/>
    <property type="project" value="UniProtKB-KW"/>
</dbReference>
<keyword evidence="4" id="KW-0067">ATP-binding</keyword>
<feature type="domain" description="ABC transporter" evidence="6">
    <location>
        <begin position="7"/>
        <end position="232"/>
    </location>
</feature>
<gene>
    <name evidence="7" type="ORF">FHX49_001332</name>
</gene>
<evidence type="ECO:0000256" key="5">
    <source>
        <dbReference type="SAM" id="MobiDB-lite"/>
    </source>
</evidence>
<evidence type="ECO:0000313" key="8">
    <source>
        <dbReference type="Proteomes" id="UP000529310"/>
    </source>
</evidence>
<dbReference type="SMART" id="SM00382">
    <property type="entry name" value="AAA"/>
    <property type="match status" value="1"/>
</dbReference>
<proteinExistence type="inferred from homology"/>
<dbReference type="SUPFAM" id="SSF52540">
    <property type="entry name" value="P-loop containing nucleoside triphosphate hydrolases"/>
    <property type="match status" value="1"/>
</dbReference>
<accession>A0A7W4V2S2</accession>
<dbReference type="Proteomes" id="UP000529310">
    <property type="component" value="Unassembled WGS sequence"/>
</dbReference>
<dbReference type="InterPro" id="IPR017871">
    <property type="entry name" value="ABC_transporter-like_CS"/>
</dbReference>
<dbReference type="InterPro" id="IPR003439">
    <property type="entry name" value="ABC_transporter-like_ATP-bd"/>
</dbReference>